<evidence type="ECO:0000259" key="1">
    <source>
        <dbReference type="Pfam" id="PF22016"/>
    </source>
</evidence>
<feature type="domain" description="DUF6933" evidence="1">
    <location>
        <begin position="3"/>
        <end position="77"/>
    </location>
</feature>
<sequence length="95" mass="10380">MLVSIGVPVDDIVAERHAMQHWVVGKTASRSILGSLNDMVFQLQVGLTHFPDRTLLAHSLWLAKTPMKVIEYGTPDRATAAAFATHRALSAARSE</sequence>
<dbReference type="KEGG" id="simp:C6571_15895"/>
<dbReference type="AlphaFoldDB" id="A0A2S0N3G5"/>
<dbReference type="InterPro" id="IPR053864">
    <property type="entry name" value="DUF6933"/>
</dbReference>
<reference evidence="2 3" key="1">
    <citation type="submission" date="2018-03" db="EMBL/GenBank/DDBJ databases">
        <title>Genome sequencing of Simplicispira sp.</title>
        <authorList>
            <person name="Kim S.-J."/>
            <person name="Heo J."/>
            <person name="Kwon S.-W."/>
        </authorList>
    </citation>
    <scope>NUCLEOTIDE SEQUENCE [LARGE SCALE GENOMIC DNA]</scope>
    <source>
        <strain evidence="2 3">SC1-8</strain>
    </source>
</reference>
<proteinExistence type="predicted"/>
<protein>
    <recommendedName>
        <fullName evidence="1">DUF6933 domain-containing protein</fullName>
    </recommendedName>
</protein>
<evidence type="ECO:0000313" key="3">
    <source>
        <dbReference type="Proteomes" id="UP000239326"/>
    </source>
</evidence>
<accession>A0A2S0N3G5</accession>
<organism evidence="2 3">
    <name type="scientific">Simplicispira suum</name>
    <dbReference type="NCBI Taxonomy" id="2109915"/>
    <lineage>
        <taxon>Bacteria</taxon>
        <taxon>Pseudomonadati</taxon>
        <taxon>Pseudomonadota</taxon>
        <taxon>Betaproteobacteria</taxon>
        <taxon>Burkholderiales</taxon>
        <taxon>Comamonadaceae</taxon>
        <taxon>Simplicispira</taxon>
    </lineage>
</organism>
<dbReference type="EMBL" id="CP027669">
    <property type="protein sequence ID" value="AVO42577.1"/>
    <property type="molecule type" value="Genomic_DNA"/>
</dbReference>
<keyword evidence="3" id="KW-1185">Reference proteome</keyword>
<name>A0A2S0N3G5_9BURK</name>
<gene>
    <name evidence="2" type="ORF">C6571_15895</name>
</gene>
<evidence type="ECO:0000313" key="2">
    <source>
        <dbReference type="EMBL" id="AVO42577.1"/>
    </source>
</evidence>
<dbReference type="Proteomes" id="UP000239326">
    <property type="component" value="Chromosome"/>
</dbReference>
<dbReference type="Pfam" id="PF22016">
    <property type="entry name" value="DUF6933"/>
    <property type="match status" value="1"/>
</dbReference>